<dbReference type="Pfam" id="PF02806">
    <property type="entry name" value="Alpha-amylase_C"/>
    <property type="match status" value="1"/>
</dbReference>
<dbReference type="GO" id="GO:0005975">
    <property type="term" value="P:carbohydrate metabolic process"/>
    <property type="evidence" value="ECO:0007669"/>
    <property type="project" value="InterPro"/>
</dbReference>
<organism evidence="2">
    <name type="scientific">uncultured Atopobium sp</name>
    <dbReference type="NCBI Taxonomy" id="274587"/>
    <lineage>
        <taxon>Bacteria</taxon>
        <taxon>Bacillati</taxon>
        <taxon>Actinomycetota</taxon>
        <taxon>Coriobacteriia</taxon>
        <taxon>Coriobacteriales</taxon>
        <taxon>Atopobiaceae</taxon>
        <taxon>Atopobium</taxon>
        <taxon>environmental samples</taxon>
    </lineage>
</organism>
<protein>
    <submittedName>
        <fullName evidence="2">Alpha-amylase_C</fullName>
    </submittedName>
</protein>
<dbReference type="GO" id="GO:0003824">
    <property type="term" value="F:catalytic activity"/>
    <property type="evidence" value="ECO:0007669"/>
    <property type="project" value="InterPro"/>
</dbReference>
<feature type="non-terminal residue" evidence="2">
    <location>
        <position position="95"/>
    </location>
</feature>
<dbReference type="GO" id="GO:0043169">
    <property type="term" value="F:cation binding"/>
    <property type="evidence" value="ECO:0007669"/>
    <property type="project" value="InterPro"/>
</dbReference>
<accession>A0A060BXU9</accession>
<dbReference type="EMBL" id="KF121957">
    <property type="protein sequence ID" value="AIA89248.1"/>
    <property type="molecule type" value="Genomic_DNA"/>
</dbReference>
<dbReference type="InterPro" id="IPR006048">
    <property type="entry name" value="A-amylase/branching_C"/>
</dbReference>
<sequence length="95" mass="10819">MKVMPSNSILLPHSISSTRSTQLFGKKTYAADGFEWINADDAEQSIISFVRHGDNPEDDLVILINFDPATYEQFRLGLPRPGKWKEIFNTDAEQF</sequence>
<feature type="domain" description="Alpha-amylase/branching enzyme C-terminal all beta" evidence="1">
    <location>
        <begin position="36"/>
        <end position="95"/>
    </location>
</feature>
<proteinExistence type="predicted"/>
<name>A0A060BXU9_9ACTN</name>
<evidence type="ECO:0000313" key="2">
    <source>
        <dbReference type="EMBL" id="AIA89248.1"/>
    </source>
</evidence>
<dbReference type="AlphaFoldDB" id="A0A060BXU9"/>
<reference evidence="2" key="1">
    <citation type="journal article" date="2013" name="Environ. Microbiol.">
        <title>Seasonally variable intestinal metagenomes of the red palm weevil (Rhynchophorus ferrugineus).</title>
        <authorList>
            <person name="Jia S."/>
            <person name="Zhang X."/>
            <person name="Zhang G."/>
            <person name="Yin A."/>
            <person name="Zhang S."/>
            <person name="Li F."/>
            <person name="Wang L."/>
            <person name="Zhao D."/>
            <person name="Yun Q."/>
            <person name="Tala"/>
            <person name="Wang J."/>
            <person name="Sun G."/>
            <person name="Baabdullah M."/>
            <person name="Yu X."/>
            <person name="Hu S."/>
            <person name="Al-Mssallem I.S."/>
            <person name="Yu J."/>
        </authorList>
    </citation>
    <scope>NUCLEOTIDE SEQUENCE</scope>
</reference>
<dbReference type="InterPro" id="IPR013780">
    <property type="entry name" value="Glyco_hydro_b"/>
</dbReference>
<evidence type="ECO:0000259" key="1">
    <source>
        <dbReference type="Pfam" id="PF02806"/>
    </source>
</evidence>
<dbReference type="SUPFAM" id="SSF51011">
    <property type="entry name" value="Glycosyl hydrolase domain"/>
    <property type="match status" value="1"/>
</dbReference>
<dbReference type="Gene3D" id="2.60.40.1180">
    <property type="entry name" value="Golgi alpha-mannosidase II"/>
    <property type="match status" value="1"/>
</dbReference>